<gene>
    <name evidence="9" type="ORF">CSSPJE1EN2_LOCUS12985</name>
</gene>
<dbReference type="Gene3D" id="3.40.50.300">
    <property type="entry name" value="P-loop containing nucleotide triphosphate hydrolases"/>
    <property type="match status" value="1"/>
</dbReference>
<comment type="subcellular location">
    <subcellularLocation>
        <location evidence="2">Endoplasmic reticulum</location>
    </subcellularLocation>
    <subcellularLocation>
        <location evidence="3">Membrane</location>
    </subcellularLocation>
    <subcellularLocation>
        <location evidence="1">Mitochondrion</location>
    </subcellularLocation>
</comment>
<dbReference type="InterPro" id="IPR027417">
    <property type="entry name" value="P-loop_NTPase"/>
</dbReference>
<dbReference type="PANTHER" id="PTHR48182">
    <property type="entry name" value="PROTEIN SERAC1"/>
    <property type="match status" value="1"/>
</dbReference>
<evidence type="ECO:0000256" key="4">
    <source>
        <dbReference type="ARBA" id="ARBA00022824"/>
    </source>
</evidence>
<feature type="compositionally biased region" description="Basic residues" evidence="7">
    <location>
        <begin position="1"/>
        <end position="18"/>
    </location>
</feature>
<accession>A0ABP1B562</accession>
<dbReference type="Gene3D" id="3.40.50.1820">
    <property type="entry name" value="alpha/beta hydrolase"/>
    <property type="match status" value="1"/>
</dbReference>
<feature type="domain" description="NB-ARC" evidence="8">
    <location>
        <begin position="349"/>
        <end position="501"/>
    </location>
</feature>
<keyword evidence="5" id="KW-0496">Mitochondrion</keyword>
<dbReference type="PRINTS" id="PR00364">
    <property type="entry name" value="DISEASERSIST"/>
</dbReference>
<dbReference type="PANTHER" id="PTHR48182:SF2">
    <property type="entry name" value="PROTEIN SERAC1"/>
    <property type="match status" value="1"/>
</dbReference>
<evidence type="ECO:0000256" key="2">
    <source>
        <dbReference type="ARBA" id="ARBA00004240"/>
    </source>
</evidence>
<keyword evidence="4" id="KW-0256">Endoplasmic reticulum</keyword>
<reference evidence="9" key="1">
    <citation type="submission" date="2024-03" db="EMBL/GenBank/DDBJ databases">
        <authorList>
            <consortium name="ELIXIR-Norway"/>
            <consortium name="Elixir Norway"/>
        </authorList>
    </citation>
    <scope>NUCLEOTIDE SEQUENCE</scope>
</reference>
<keyword evidence="6" id="KW-0472">Membrane</keyword>
<evidence type="ECO:0000256" key="5">
    <source>
        <dbReference type="ARBA" id="ARBA00023128"/>
    </source>
</evidence>
<keyword evidence="10" id="KW-1185">Reference proteome</keyword>
<name>A0ABP1B562_9BRYO</name>
<dbReference type="SUPFAM" id="SSF53474">
    <property type="entry name" value="alpha/beta-Hydrolases"/>
    <property type="match status" value="1"/>
</dbReference>
<evidence type="ECO:0000256" key="3">
    <source>
        <dbReference type="ARBA" id="ARBA00004370"/>
    </source>
</evidence>
<evidence type="ECO:0000256" key="6">
    <source>
        <dbReference type="ARBA" id="ARBA00023136"/>
    </source>
</evidence>
<evidence type="ECO:0000313" key="9">
    <source>
        <dbReference type="EMBL" id="CAK9870248.1"/>
    </source>
</evidence>
<proteinExistence type="predicted"/>
<dbReference type="Pfam" id="PF00931">
    <property type="entry name" value="NB-ARC"/>
    <property type="match status" value="1"/>
</dbReference>
<dbReference type="Proteomes" id="UP001497522">
    <property type="component" value="Chromosome 19"/>
</dbReference>
<dbReference type="Gene3D" id="1.10.8.430">
    <property type="entry name" value="Helical domain of apoptotic protease-activating factors"/>
    <property type="match status" value="1"/>
</dbReference>
<organism evidence="9 10">
    <name type="scientific">Sphagnum jensenii</name>
    <dbReference type="NCBI Taxonomy" id="128206"/>
    <lineage>
        <taxon>Eukaryota</taxon>
        <taxon>Viridiplantae</taxon>
        <taxon>Streptophyta</taxon>
        <taxon>Embryophyta</taxon>
        <taxon>Bryophyta</taxon>
        <taxon>Sphagnophytina</taxon>
        <taxon>Sphagnopsida</taxon>
        <taxon>Sphagnales</taxon>
        <taxon>Sphagnaceae</taxon>
        <taxon>Sphagnum</taxon>
    </lineage>
</organism>
<dbReference type="EMBL" id="OZ023720">
    <property type="protein sequence ID" value="CAK9870248.1"/>
    <property type="molecule type" value="Genomic_DNA"/>
</dbReference>
<dbReference type="InterPro" id="IPR042197">
    <property type="entry name" value="Apaf_helical"/>
</dbReference>
<evidence type="ECO:0000313" key="10">
    <source>
        <dbReference type="Proteomes" id="UP001497522"/>
    </source>
</evidence>
<dbReference type="InterPro" id="IPR052374">
    <property type="entry name" value="SERAC1"/>
</dbReference>
<dbReference type="InterPro" id="IPR002182">
    <property type="entry name" value="NB-ARC"/>
</dbReference>
<protein>
    <recommendedName>
        <fullName evidence="8">NB-ARC domain-containing protein</fullName>
    </recommendedName>
</protein>
<evidence type="ECO:0000256" key="7">
    <source>
        <dbReference type="SAM" id="MobiDB-lite"/>
    </source>
</evidence>
<evidence type="ECO:0000256" key="1">
    <source>
        <dbReference type="ARBA" id="ARBA00004173"/>
    </source>
</evidence>
<evidence type="ECO:0000259" key="8">
    <source>
        <dbReference type="Pfam" id="PF00931"/>
    </source>
</evidence>
<feature type="region of interest" description="Disordered" evidence="7">
    <location>
        <begin position="1"/>
        <end position="25"/>
    </location>
</feature>
<dbReference type="SUPFAM" id="SSF52540">
    <property type="entry name" value="P-loop containing nucleoside triphosphate hydrolases"/>
    <property type="match status" value="1"/>
</dbReference>
<dbReference type="InterPro" id="IPR029058">
    <property type="entry name" value="AB_hydrolase_fold"/>
</dbReference>
<sequence>MKTKKKILLGTKKKRRRGVSPPSSRALRSVRDWPVHQLWPLLGDTRRTDLDIVFFHGLQLTANDSRNAWFTTWTERDRDHVCWPQKWLPDDLGQAVRVFSVSYNTHVELCPHDHVSEIADNLFQIFVGSRYKWQHPIVLVGHSIGGLVLKSLVLKLKRGSTIRSPSDPYSEVASKRAKAFLKNLSGVAFYAVPHAGSINFHTFVNKLLKCPDRPCLGIMENIKPYRRDMNQLSVDFDDIVNENKINIYAFSEGKPMDQEQEVLVEFSSAQQLARNFCYKVEDANHMEVCKPPSKGHPSYGLLLQFINDCHEVSRKFEEALQEVRDLRLSTFGMEFELQTVERLLTSSGDDVAPKYVRVCGMGGVGKTRFLEILYASSKVHDHFRGVQFIRRSLGHKPDILSVYRSLSVEFDLEPNLYLNEKEYKPILLSLFKQRRVFLVIDDVWKEQAFNALDLAQGKGSVTLFSTRDQSLFKRASSQISEVHLTTLSEKESWSLFCVNAFAPGCNVPFDLVELSKSMAAECQGLPLALKVIGGAMRGKISPELEWEPQLNKLRASWEGLVPERYGGNPRADAFTLLKKLWEKSFIESNRQFDSDECHLLNFKVHDVMRDLAFHVLEKDCGQLYLYRPGSSSAVAVQPTSTSA</sequence>